<gene>
    <name evidence="2" type="ORF">OQ287_14760</name>
</gene>
<keyword evidence="1" id="KW-0812">Transmembrane</keyword>
<dbReference type="AlphaFoldDB" id="A0AA41ZHU3"/>
<accession>A0AA41ZHU3</accession>
<reference evidence="2" key="1">
    <citation type="submission" date="2022-11" db="EMBL/GenBank/DDBJ databases">
        <title>Larsenimonas rhizosphaerae sp. nov., isolated from a tidal mudflat.</title>
        <authorList>
            <person name="Lee S.D."/>
            <person name="Kim I.S."/>
        </authorList>
    </citation>
    <scope>NUCLEOTIDE SEQUENCE</scope>
    <source>
        <strain evidence="2">GH2-1</strain>
    </source>
</reference>
<sequence>MQDRLRSIAIASQAVGFVLIIAFDTWLPEGMVRPAQGITLALMLSAALGVALARRYQRNRRLKKRADSSRP</sequence>
<dbReference type="RefSeq" id="WP_250939736.1">
    <property type="nucleotide sequence ID" value="NZ_JAMLJK010000006.1"/>
</dbReference>
<evidence type="ECO:0000256" key="1">
    <source>
        <dbReference type="SAM" id="Phobius"/>
    </source>
</evidence>
<dbReference type="EMBL" id="JAPIVE010000005">
    <property type="protein sequence ID" value="MCX2525504.1"/>
    <property type="molecule type" value="Genomic_DNA"/>
</dbReference>
<keyword evidence="1" id="KW-1133">Transmembrane helix</keyword>
<comment type="caution">
    <text evidence="2">The sequence shown here is derived from an EMBL/GenBank/DDBJ whole genome shotgun (WGS) entry which is preliminary data.</text>
</comment>
<evidence type="ECO:0000313" key="2">
    <source>
        <dbReference type="EMBL" id="MCX2525504.1"/>
    </source>
</evidence>
<proteinExistence type="predicted"/>
<keyword evidence="3" id="KW-1185">Reference proteome</keyword>
<evidence type="ECO:0000313" key="3">
    <source>
        <dbReference type="Proteomes" id="UP001165678"/>
    </source>
</evidence>
<keyword evidence="1" id="KW-0472">Membrane</keyword>
<name>A0AA41ZHU3_9GAMM</name>
<dbReference type="Proteomes" id="UP001165678">
    <property type="component" value="Unassembled WGS sequence"/>
</dbReference>
<organism evidence="2 3">
    <name type="scientific">Larsenimonas rhizosphaerae</name>
    <dbReference type="NCBI Taxonomy" id="2944682"/>
    <lineage>
        <taxon>Bacteria</taxon>
        <taxon>Pseudomonadati</taxon>
        <taxon>Pseudomonadota</taxon>
        <taxon>Gammaproteobacteria</taxon>
        <taxon>Oceanospirillales</taxon>
        <taxon>Halomonadaceae</taxon>
        <taxon>Larsenimonas</taxon>
    </lineage>
</organism>
<feature type="transmembrane region" description="Helical" evidence="1">
    <location>
        <begin position="7"/>
        <end position="26"/>
    </location>
</feature>
<feature type="transmembrane region" description="Helical" evidence="1">
    <location>
        <begin position="38"/>
        <end position="56"/>
    </location>
</feature>
<protein>
    <submittedName>
        <fullName evidence="2">Uncharacterized protein</fullName>
    </submittedName>
</protein>